<dbReference type="Proteomes" id="UP000655366">
    <property type="component" value="Unassembled WGS sequence"/>
</dbReference>
<evidence type="ECO:0000259" key="2">
    <source>
        <dbReference type="Pfam" id="PF11268"/>
    </source>
</evidence>
<feature type="compositionally biased region" description="Polar residues" evidence="1">
    <location>
        <begin position="202"/>
        <end position="220"/>
    </location>
</feature>
<reference evidence="3 4" key="1">
    <citation type="submission" date="2020-11" db="EMBL/GenBank/DDBJ databases">
        <title>Arthrobacter antarcticus sp. nov., isolated from Antarctic Soil.</title>
        <authorList>
            <person name="Li J."/>
        </authorList>
    </citation>
    <scope>NUCLEOTIDE SEQUENCE [LARGE SCALE GENOMIC DNA]</scope>
    <source>
        <strain evidence="3 4">Z1-20</strain>
    </source>
</reference>
<evidence type="ECO:0000313" key="4">
    <source>
        <dbReference type="Proteomes" id="UP000655366"/>
    </source>
</evidence>
<feature type="compositionally biased region" description="Basic and acidic residues" evidence="1">
    <location>
        <begin position="413"/>
        <end position="426"/>
    </location>
</feature>
<evidence type="ECO:0000313" key="3">
    <source>
        <dbReference type="EMBL" id="MBG0741652.1"/>
    </source>
</evidence>
<keyword evidence="4" id="KW-1185">Reference proteome</keyword>
<gene>
    <name evidence="3" type="ORF">IV500_20035</name>
</gene>
<accession>A0A931CN53</accession>
<feature type="domain" description="DUF3071" evidence="2">
    <location>
        <begin position="1"/>
        <end position="175"/>
    </location>
</feature>
<evidence type="ECO:0000256" key="1">
    <source>
        <dbReference type="SAM" id="MobiDB-lite"/>
    </source>
</evidence>
<feature type="region of interest" description="Disordered" evidence="1">
    <location>
        <begin position="282"/>
        <end position="312"/>
    </location>
</feature>
<feature type="region of interest" description="Disordered" evidence="1">
    <location>
        <begin position="326"/>
        <end position="487"/>
    </location>
</feature>
<dbReference type="Pfam" id="PF11268">
    <property type="entry name" value="DUF3071"/>
    <property type="match status" value="1"/>
</dbReference>
<feature type="compositionally biased region" description="Polar residues" evidence="1">
    <location>
        <begin position="354"/>
        <end position="382"/>
    </location>
</feature>
<dbReference type="InterPro" id="IPR021421">
    <property type="entry name" value="DUF3071"/>
</dbReference>
<organism evidence="3 4">
    <name type="scientific">Arthrobacter terrae</name>
    <dbReference type="NCBI Taxonomy" id="2935737"/>
    <lineage>
        <taxon>Bacteria</taxon>
        <taxon>Bacillati</taxon>
        <taxon>Actinomycetota</taxon>
        <taxon>Actinomycetes</taxon>
        <taxon>Micrococcales</taxon>
        <taxon>Micrococcaceae</taxon>
        <taxon>Arthrobacter</taxon>
    </lineage>
</organism>
<dbReference type="RefSeq" id="WP_196398583.1">
    <property type="nucleotide sequence ID" value="NZ_JADNYM010000035.1"/>
</dbReference>
<feature type="compositionally biased region" description="Basic and acidic residues" evidence="1">
    <location>
        <begin position="171"/>
        <end position="200"/>
    </location>
</feature>
<dbReference type="EMBL" id="JADNYM010000035">
    <property type="protein sequence ID" value="MBG0741652.1"/>
    <property type="molecule type" value="Genomic_DNA"/>
</dbReference>
<proteinExistence type="predicted"/>
<comment type="caution">
    <text evidence="3">The sequence shown here is derived from an EMBL/GenBank/DDBJ whole genome shotgun (WGS) entry which is preliminary data.</text>
</comment>
<protein>
    <submittedName>
        <fullName evidence="3">DUF3071 domain-containing protein</fullName>
    </submittedName>
</protein>
<dbReference type="InterPro" id="IPR047682">
    <property type="entry name" value="SepH-like"/>
</dbReference>
<name>A0A931CN53_9MICC</name>
<sequence>MQDLRLVGVHDDGEHLLLSGTGGEIYRLRIDEALRVAASRTAKASRMTARAADVEKPRLSPRDIQMQIRAGASAESVAESSGLELAHIRRYEGPVLAEREYIARQARAVEVSAAVPAHDGYRSAFGDNPASLEEMVACRLTAFGINPASVVWDAWRRPDGTWTVTADFDSDSSKSDSSKSDSSKGDSSKSENPKSDDPKLDNLNNRTPNSAAPKTGTHPQAANSKGAASGAIASIGEPAPAQWVFSPGRRTIHNSNRWAQQLSELEPLDGPLPARRLTAVADRPFDFEAQPAIDAESVDDDEPAGADPASAAENLLDMLRSRRGQRLGVDEDEDDALASLLTSGIPAAHPRSLTPPSENSAGSDSTSDGLAADNSNTRGTDSNEAEDGSSESGAQRGPEGRSRLFPGLSLAPRHPEPSPDSIELHDVSTQTREVRISAAPKGAPAQEIPDRAETTDRAERADRKAAVKPKRSSVPSWDEIVFGTKGD</sequence>
<dbReference type="NCBIfam" id="NF040712">
    <property type="entry name" value="SepH"/>
    <property type="match status" value="1"/>
</dbReference>
<dbReference type="AlphaFoldDB" id="A0A931CN53"/>
<feature type="compositionally biased region" description="Basic and acidic residues" evidence="1">
    <location>
        <begin position="448"/>
        <end position="465"/>
    </location>
</feature>
<feature type="region of interest" description="Disordered" evidence="1">
    <location>
        <begin position="164"/>
        <end position="229"/>
    </location>
</feature>